<evidence type="ECO:0000256" key="1">
    <source>
        <dbReference type="ARBA" id="ARBA00012493"/>
    </source>
</evidence>
<evidence type="ECO:0000313" key="14">
    <source>
        <dbReference type="Proteomes" id="UP000008068"/>
    </source>
</evidence>
<dbReference type="InterPro" id="IPR001878">
    <property type="entry name" value="Znf_CCHC"/>
</dbReference>
<feature type="region of interest" description="Disordered" evidence="9">
    <location>
        <begin position="424"/>
        <end position="506"/>
    </location>
</feature>
<dbReference type="STRING" id="135651.G0PIT4"/>
<dbReference type="GO" id="GO:0003676">
    <property type="term" value="F:nucleic acid binding"/>
    <property type="evidence" value="ECO:0007669"/>
    <property type="project" value="InterPro"/>
</dbReference>
<evidence type="ECO:0000256" key="4">
    <source>
        <dbReference type="ARBA" id="ARBA00022722"/>
    </source>
</evidence>
<dbReference type="EMBL" id="GL380603">
    <property type="protein sequence ID" value="EGT58336.1"/>
    <property type="molecule type" value="Genomic_DNA"/>
</dbReference>
<evidence type="ECO:0000259" key="10">
    <source>
        <dbReference type="PROSITE" id="PS50158"/>
    </source>
</evidence>
<protein>
    <recommendedName>
        <fullName evidence="1">RNA-directed DNA polymerase</fullName>
        <ecNumber evidence="1">2.7.7.49</ecNumber>
    </recommendedName>
</protein>
<dbReference type="InterPro" id="IPR001584">
    <property type="entry name" value="Integrase_cat-core"/>
</dbReference>
<keyword evidence="2" id="KW-0808">Transferase</keyword>
<dbReference type="GO" id="GO:0005737">
    <property type="term" value="C:cytoplasm"/>
    <property type="evidence" value="ECO:0007669"/>
    <property type="project" value="UniProtKB-ARBA"/>
</dbReference>
<gene>
    <name evidence="13" type="ORF">CAEBREN_08140</name>
</gene>
<keyword evidence="5" id="KW-0255">Endonuclease</keyword>
<feature type="compositionally biased region" description="Low complexity" evidence="9">
    <location>
        <begin position="424"/>
        <end position="435"/>
    </location>
</feature>
<keyword evidence="14" id="KW-1185">Reference proteome</keyword>
<evidence type="ECO:0000256" key="9">
    <source>
        <dbReference type="SAM" id="MobiDB-lite"/>
    </source>
</evidence>
<evidence type="ECO:0000256" key="8">
    <source>
        <dbReference type="PROSITE-ProRule" id="PRU00047"/>
    </source>
</evidence>
<feature type="domain" description="CCHC-type" evidence="10">
    <location>
        <begin position="403"/>
        <end position="418"/>
    </location>
</feature>
<dbReference type="CDD" id="cd00303">
    <property type="entry name" value="retropepsin_like"/>
    <property type="match status" value="1"/>
</dbReference>
<dbReference type="InterPro" id="IPR000477">
    <property type="entry name" value="RT_dom"/>
</dbReference>
<keyword evidence="6" id="KW-0378">Hydrolase</keyword>
<accession>G0PIT4</accession>
<dbReference type="Pfam" id="PF00078">
    <property type="entry name" value="RVT_1"/>
    <property type="match status" value="1"/>
</dbReference>
<evidence type="ECO:0000259" key="11">
    <source>
        <dbReference type="PROSITE" id="PS50878"/>
    </source>
</evidence>
<evidence type="ECO:0000256" key="2">
    <source>
        <dbReference type="ARBA" id="ARBA00022679"/>
    </source>
</evidence>
<evidence type="ECO:0000256" key="3">
    <source>
        <dbReference type="ARBA" id="ARBA00022695"/>
    </source>
</evidence>
<feature type="compositionally biased region" description="Polar residues" evidence="9">
    <location>
        <begin position="91"/>
        <end position="105"/>
    </location>
</feature>
<dbReference type="InterPro" id="IPR012337">
    <property type="entry name" value="RNaseH-like_sf"/>
</dbReference>
<dbReference type="InterPro" id="IPR041373">
    <property type="entry name" value="RT_RNaseH"/>
</dbReference>
<dbReference type="HOGENOM" id="CLU_000968_0_0_1"/>
<dbReference type="Pfam" id="PF00665">
    <property type="entry name" value="rve"/>
    <property type="match status" value="1"/>
</dbReference>
<dbReference type="PROSITE" id="PS50994">
    <property type="entry name" value="INTEGRASE"/>
    <property type="match status" value="1"/>
</dbReference>
<organism evidence="14">
    <name type="scientific">Caenorhabditis brenneri</name>
    <name type="common">Nematode worm</name>
    <dbReference type="NCBI Taxonomy" id="135651"/>
    <lineage>
        <taxon>Eukaryota</taxon>
        <taxon>Metazoa</taxon>
        <taxon>Ecdysozoa</taxon>
        <taxon>Nematoda</taxon>
        <taxon>Chromadorea</taxon>
        <taxon>Rhabditida</taxon>
        <taxon>Rhabditina</taxon>
        <taxon>Rhabditomorpha</taxon>
        <taxon>Rhabditoidea</taxon>
        <taxon>Rhabditidae</taxon>
        <taxon>Peloderinae</taxon>
        <taxon>Caenorhabditis</taxon>
    </lineage>
</organism>
<dbReference type="InterPro" id="IPR036875">
    <property type="entry name" value="Znf_CCHC_sf"/>
</dbReference>
<dbReference type="InterPro" id="IPR041588">
    <property type="entry name" value="Integrase_H2C2"/>
</dbReference>
<dbReference type="Pfam" id="PF17921">
    <property type="entry name" value="Integrase_H2C2"/>
    <property type="match status" value="1"/>
</dbReference>
<dbReference type="InterPro" id="IPR036397">
    <property type="entry name" value="RNaseH_sf"/>
</dbReference>
<dbReference type="GO" id="GO:0003964">
    <property type="term" value="F:RNA-directed DNA polymerase activity"/>
    <property type="evidence" value="ECO:0007669"/>
    <property type="project" value="UniProtKB-KW"/>
</dbReference>
<dbReference type="SUPFAM" id="SSF56672">
    <property type="entry name" value="DNA/RNA polymerases"/>
    <property type="match status" value="1"/>
</dbReference>
<dbReference type="SUPFAM" id="SSF53098">
    <property type="entry name" value="Ribonuclease H-like"/>
    <property type="match status" value="1"/>
</dbReference>
<dbReference type="Gene3D" id="1.10.340.70">
    <property type="match status" value="1"/>
</dbReference>
<feature type="domain" description="Reverse transcriptase" evidence="11">
    <location>
        <begin position="1348"/>
        <end position="1526"/>
    </location>
</feature>
<evidence type="ECO:0000256" key="5">
    <source>
        <dbReference type="ARBA" id="ARBA00022759"/>
    </source>
</evidence>
<feature type="compositionally biased region" description="Polar residues" evidence="9">
    <location>
        <begin position="436"/>
        <end position="450"/>
    </location>
</feature>
<dbReference type="FunFam" id="3.30.70.270:FF:000020">
    <property type="entry name" value="Transposon Tf2-6 polyprotein-like Protein"/>
    <property type="match status" value="1"/>
</dbReference>
<dbReference type="PROSITE" id="PS50878">
    <property type="entry name" value="RT_POL"/>
    <property type="match status" value="1"/>
</dbReference>
<dbReference type="GO" id="GO:0004519">
    <property type="term" value="F:endonuclease activity"/>
    <property type="evidence" value="ECO:0007669"/>
    <property type="project" value="UniProtKB-KW"/>
</dbReference>
<dbReference type="GO" id="GO:0019899">
    <property type="term" value="F:enzyme binding"/>
    <property type="evidence" value="ECO:0007669"/>
    <property type="project" value="UniProtKB-ARBA"/>
</dbReference>
<evidence type="ECO:0000313" key="13">
    <source>
        <dbReference type="EMBL" id="EGT58336.1"/>
    </source>
</evidence>
<feature type="compositionally biased region" description="Polar residues" evidence="9">
    <location>
        <begin position="140"/>
        <end position="164"/>
    </location>
</feature>
<dbReference type="CDD" id="cd09274">
    <property type="entry name" value="RNase_HI_RT_Ty3"/>
    <property type="match status" value="1"/>
</dbReference>
<dbReference type="InterPro" id="IPR043128">
    <property type="entry name" value="Rev_trsase/Diguanyl_cyclase"/>
</dbReference>
<dbReference type="Gene3D" id="4.10.60.10">
    <property type="entry name" value="Zinc finger, CCHC-type"/>
    <property type="match status" value="1"/>
</dbReference>
<dbReference type="PANTHER" id="PTHR37984">
    <property type="entry name" value="PROTEIN CBG26694"/>
    <property type="match status" value="1"/>
</dbReference>
<name>G0PIT4_CAEBE</name>
<evidence type="ECO:0000256" key="6">
    <source>
        <dbReference type="ARBA" id="ARBA00022801"/>
    </source>
</evidence>
<feature type="compositionally biased region" description="Polar residues" evidence="9">
    <location>
        <begin position="121"/>
        <end position="131"/>
    </location>
</feature>
<dbReference type="InParanoid" id="G0PIT4"/>
<keyword evidence="8" id="KW-0863">Zinc-finger</keyword>
<sequence>MPDIPELDNTLTEIHDGEQVTSPAHWATPPTLATEDTLLNIRTAKITSEHLTTLRDAVATDLRRIHVQTNDLSSLTADRFKEIESRIRTLEGTTVSQGSGNSPQALGNGEPQGGSPPGTAYTGNDSRNNLSGAVLPQAVAQMQTQSSFETFRSPRPIQTPSPTLSEPLPQDTPIPPRIPQKRSERFFISALGIKVPLNISPFSGAPHENFAAFLRTFEDYARASKSELTDKEKLAHFLTLLNDYARDKAEEVREKNEEATFVEIVEHMRTTFQNPARAETEKQLLRQATQRDDENVDQFSTRIRKLAQGAYPDKSRDYIQEKAKEAFVEGLPKNVRFHVKSAAPDTFQKAHDAAIKFEVLLGQAIQGNTIIPQGLVVYPQAPAPAPSSPPQPQRSFPRSEGICYGCGRTGHFIAECRRLQNRQRNQGYRGQNRRQTFNNRFPNNGFQGFNNDPRDNAQDFGANFPNNQQRFNSGPRNFGRANQPSFPVANPQDAHQLPSQPQPNRRFVNSFAPLEEDAELQQLRDQVHNQQIQMEAIMRRNNELAAAVIPTTPIRRVNAFSAMPKLGTLLTMFTLICLCNPSLAFAPLMCMPHTPETFLKLPSSLNCSETGRDTLLTKPTPLQLLVLRDNTINYQVNGTMCKIVKRITRFSVNFIGVPWQESTSKQIIVSTEACRNMRQFESCEHGDLVLKNGVYQTTNPHIIQWPSAPLSGFQGVQTVETSNCYMLPITVYGRFGHEAPSSAGGRMSSCKFASGSCVTKEGTAYIWKPITSQQCRYIKMEVMDGYKSGNIWLSANKEFSLSFNNSSPVVFDCNQRLTLTDQGYAVATSSRVKRDVSDQGNVTTFVTSNQLAAQLLANEMAVMERSARWFAHGFRTFCESSNSHAAATLAAVASNPTLAARKLTGKNNIQAKFIGENILAIKSCSTLTPDSFEFVAFDGKCYSKPTLRIRLPNNATVVTFVDLNTRVITNRAHPVECGLVTNFEFIANKSLVSLNPFTLEITTNSDFNPQATPVASKISLDPLEDEPLIFHNLMIGTESGNIQDRHLNEIWEVWQGSEEALEKIISRHSDPASGAPTQSGIVEAVNYWSKAKYIAETAFFVWTLVCNTILTTLVTLVLFVEVVRVYISPWISASRSPPKPDLEHLGISNQTVLDIEALATRSVTPAPIPDCTKHLRRIRSPPINVLSLTESRFITAQIPIKVNGISFWALVDTGAGFTVASQDICPYIGISRMAQPTVEHAVGLGGNEVNMEGSATVTFEIGSTVLSHKTHFTTGQCCPEGLYSYEFILGNDILSQLPKFHLDYANNCFVIGDEELPLGTTGNDRTIFPSRVPIKYQAELEKHINSLLKSGRITESNTPWTSPIVLVKKKNGSLRVCLDFRKLNEATIPDNFPLPRIDAILEKVGGSNYFSSLDMANGYLQLRLDPASSYKCGFITESKVYAYTHLPFGLKSAASYFQRALRTVLGGLEDEVLVYIDDILIYSKTFEQHLETLRKVLHRFRDFNLKASPKKCEFAKKSIVFLGHEISKNTYSPDKANVAKITEFPTPTNINEIRRFVGMAGFFRKFIPNFSEISEPLTRLTRKERKFEWNLDQQGAFEKLRTSLSSEPVLGFPDYDRPFHIFCDASAVAQGAALMQTRLHNEKDFFAIAYASRTLADTETRWPAIQVEMGAIIFALRQFRPYVCMSKIILHSDHKPLTFLLQKSKTHDNLARWLVELQCYDISIIHIDGKKNTVADCLSRARENDDISEAVELKDIIEFPVCMKIDARANAATVIRKNKPSVTLDMVAEQEKDADILTIKRILQNKILPETAPAALSSRIALSTLAANGTVLTKPFPTSKRDVLFVPKQLTSLIFEAFHESYLSGGHFNWRKTKAKIERRNFWPNMAKEVLERTKACPKCQAKNSPVPAYKERMVPVTTSRVFQKVGLDLTGPLRTTAQGNKYILNIVCWFSKFIVSVPIPDARAETSARALLTEAVLKYGAMTEIVTDNAKTFTCHAFDGFCNLLSIGNHKSIPYWSQGNGATERSFRTFHQLTSKYVNKTHTDWDTILPALTFCYNTTVHSTTGETPFFLMHGRDPIFVIDQILNPAPNDLPSTESTEIDDFRQEMVTNLREAWTAAKEHADKSREQFSKSHDSLAKPSDIRVGDRVMMKNVFSKKDLSRKLVLPWVGQYRVIEVNRPEAVIQDINKPSKPARRVHLDQVKKFIEISGPAGTVPEQVSSDGEDQTNHPEEPTSPQPTRPDSPVKDEADKAQPSGSPHVQIGKQPELEIPVTEPTPTEPTPVARYNFRKDRKPPPRLAYE</sequence>
<dbReference type="SUPFAM" id="SSF57756">
    <property type="entry name" value="Retrovirus zinc finger-like domains"/>
    <property type="match status" value="1"/>
</dbReference>
<dbReference type="Gene3D" id="3.10.10.10">
    <property type="entry name" value="HIV Type 1 Reverse Transcriptase, subunit A, domain 1"/>
    <property type="match status" value="1"/>
</dbReference>
<dbReference type="InterPro" id="IPR043502">
    <property type="entry name" value="DNA/RNA_pol_sf"/>
</dbReference>
<dbReference type="PROSITE" id="PS50158">
    <property type="entry name" value="ZF_CCHC"/>
    <property type="match status" value="1"/>
</dbReference>
<evidence type="ECO:0000259" key="12">
    <source>
        <dbReference type="PROSITE" id="PS50994"/>
    </source>
</evidence>
<dbReference type="Gene3D" id="2.40.70.10">
    <property type="entry name" value="Acid Proteases"/>
    <property type="match status" value="1"/>
</dbReference>
<keyword evidence="7" id="KW-0695">RNA-directed DNA polymerase</keyword>
<dbReference type="eggNOG" id="KOG4740">
    <property type="taxonomic scope" value="Eukaryota"/>
</dbReference>
<proteinExistence type="predicted"/>
<dbReference type="Gene3D" id="3.30.70.270">
    <property type="match status" value="2"/>
</dbReference>
<dbReference type="Proteomes" id="UP000008068">
    <property type="component" value="Unassembled WGS sequence"/>
</dbReference>
<dbReference type="Pfam" id="PF17917">
    <property type="entry name" value="RT_RNaseH"/>
    <property type="match status" value="1"/>
</dbReference>
<dbReference type="GO" id="GO:0016787">
    <property type="term" value="F:hydrolase activity"/>
    <property type="evidence" value="ECO:0007669"/>
    <property type="project" value="UniProtKB-KW"/>
</dbReference>
<reference evidence="14" key="1">
    <citation type="submission" date="2011-07" db="EMBL/GenBank/DDBJ databases">
        <authorList>
            <consortium name="Caenorhabditis brenneri Sequencing and Analysis Consortium"/>
            <person name="Wilson R.K."/>
        </authorList>
    </citation>
    <scope>NUCLEOTIDE SEQUENCE [LARGE SCALE GENOMIC DNA]</scope>
    <source>
        <strain evidence="14">PB2801</strain>
    </source>
</reference>
<feature type="region of interest" description="Disordered" evidence="9">
    <location>
        <begin position="90"/>
        <end position="179"/>
    </location>
</feature>
<dbReference type="OrthoDB" id="5858206at2759"/>
<dbReference type="GO" id="GO:0015074">
    <property type="term" value="P:DNA integration"/>
    <property type="evidence" value="ECO:0007669"/>
    <property type="project" value="InterPro"/>
</dbReference>
<keyword evidence="8" id="KW-0862">Zinc</keyword>
<dbReference type="EC" id="2.7.7.49" evidence="1"/>
<dbReference type="SUPFAM" id="SSF50630">
    <property type="entry name" value="Acid proteases"/>
    <property type="match status" value="1"/>
</dbReference>
<dbReference type="CDD" id="cd01647">
    <property type="entry name" value="RT_LTR"/>
    <property type="match status" value="1"/>
</dbReference>
<feature type="compositionally biased region" description="Polar residues" evidence="9">
    <location>
        <begin position="464"/>
        <end position="485"/>
    </location>
</feature>
<feature type="region of interest" description="Disordered" evidence="9">
    <location>
        <begin position="2208"/>
        <end position="2301"/>
    </location>
</feature>
<feature type="domain" description="Integrase catalytic" evidence="12">
    <location>
        <begin position="1912"/>
        <end position="2077"/>
    </location>
</feature>
<dbReference type="InterPro" id="IPR050951">
    <property type="entry name" value="Retrovirus_Pol_polyprotein"/>
</dbReference>
<dbReference type="PANTHER" id="PTHR37984:SF5">
    <property type="entry name" value="PROTEIN NYNRIN-LIKE"/>
    <property type="match status" value="1"/>
</dbReference>
<keyword evidence="8" id="KW-0479">Metal-binding</keyword>
<dbReference type="Gene3D" id="3.30.420.10">
    <property type="entry name" value="Ribonuclease H-like superfamily/Ribonuclease H"/>
    <property type="match status" value="1"/>
</dbReference>
<evidence type="ECO:0000256" key="7">
    <source>
        <dbReference type="ARBA" id="ARBA00022918"/>
    </source>
</evidence>
<dbReference type="InterPro" id="IPR021109">
    <property type="entry name" value="Peptidase_aspartic_dom_sf"/>
</dbReference>
<keyword evidence="4" id="KW-0540">Nuclease</keyword>
<dbReference type="GO" id="GO:0042575">
    <property type="term" value="C:DNA polymerase complex"/>
    <property type="evidence" value="ECO:0007669"/>
    <property type="project" value="UniProtKB-ARBA"/>
</dbReference>
<dbReference type="GO" id="GO:0008270">
    <property type="term" value="F:zinc ion binding"/>
    <property type="evidence" value="ECO:0007669"/>
    <property type="project" value="UniProtKB-KW"/>
</dbReference>
<keyword evidence="3" id="KW-0548">Nucleotidyltransferase</keyword>